<dbReference type="InterPro" id="IPR041298">
    <property type="entry name" value="UBZ3"/>
</dbReference>
<dbReference type="EMBL" id="JBBPFD010000013">
    <property type="protein sequence ID" value="KAK7901857.1"/>
    <property type="molecule type" value="Genomic_DNA"/>
</dbReference>
<feature type="compositionally biased region" description="Basic and acidic residues" evidence="7">
    <location>
        <begin position="8"/>
        <end position="32"/>
    </location>
</feature>
<sequence length="133" mass="14587">MVSSVSYDDFKSQLDKDEKEDSIVHDLSKPDDQSSVPAKVDKEDLCQCEKCEKDVLVWEMPEHMDFHFAMELQSSFSSSVRPPPASSLSVPQTNQKLGSAAGKTKSKSQSGPQAKRPRSGGSTGTLDAFFKKS</sequence>
<keyword evidence="6" id="KW-0539">Nucleus</keyword>
<protein>
    <recommendedName>
        <fullName evidence="8">UBZ3-type domain-containing protein</fullName>
    </recommendedName>
</protein>
<organism evidence="9 10">
    <name type="scientific">Mugilogobius chulae</name>
    <name type="common">yellowstripe goby</name>
    <dbReference type="NCBI Taxonomy" id="88201"/>
    <lineage>
        <taxon>Eukaryota</taxon>
        <taxon>Metazoa</taxon>
        <taxon>Chordata</taxon>
        <taxon>Craniata</taxon>
        <taxon>Vertebrata</taxon>
        <taxon>Euteleostomi</taxon>
        <taxon>Actinopterygii</taxon>
        <taxon>Neopterygii</taxon>
        <taxon>Teleostei</taxon>
        <taxon>Neoteleostei</taxon>
        <taxon>Acanthomorphata</taxon>
        <taxon>Gobiaria</taxon>
        <taxon>Gobiiformes</taxon>
        <taxon>Gobioidei</taxon>
        <taxon>Gobiidae</taxon>
        <taxon>Gobionellinae</taxon>
        <taxon>Mugilogobius</taxon>
    </lineage>
</organism>
<comment type="caution">
    <text evidence="9">The sequence shown here is derived from an EMBL/GenBank/DDBJ whole genome shotgun (WGS) entry which is preliminary data.</text>
</comment>
<feature type="region of interest" description="Disordered" evidence="7">
    <location>
        <begin position="1"/>
        <end position="41"/>
    </location>
</feature>
<name>A0AAW0NPC5_9GOBI</name>
<dbReference type="GO" id="GO:0016740">
    <property type="term" value="F:transferase activity"/>
    <property type="evidence" value="ECO:0007669"/>
    <property type="project" value="UniProtKB-KW"/>
</dbReference>
<comment type="subcellular location">
    <subcellularLocation>
        <location evidence="1">Nucleus</location>
    </subcellularLocation>
</comment>
<evidence type="ECO:0000256" key="2">
    <source>
        <dbReference type="ARBA" id="ARBA00022679"/>
    </source>
</evidence>
<feature type="compositionally biased region" description="Polar residues" evidence="7">
    <location>
        <begin position="74"/>
        <end position="97"/>
    </location>
</feature>
<keyword evidence="5" id="KW-0234">DNA repair</keyword>
<keyword evidence="3" id="KW-0479">Metal-binding</keyword>
<dbReference type="Proteomes" id="UP001460270">
    <property type="component" value="Unassembled WGS sequence"/>
</dbReference>
<evidence type="ECO:0000256" key="7">
    <source>
        <dbReference type="SAM" id="MobiDB-lite"/>
    </source>
</evidence>
<dbReference type="GO" id="GO:0006281">
    <property type="term" value="P:DNA repair"/>
    <property type="evidence" value="ECO:0007669"/>
    <property type="project" value="UniProtKB-KW"/>
</dbReference>
<evidence type="ECO:0000259" key="8">
    <source>
        <dbReference type="PROSITE" id="PS51907"/>
    </source>
</evidence>
<dbReference type="AlphaFoldDB" id="A0AAW0NPC5"/>
<feature type="domain" description="UBZ3-type" evidence="8">
    <location>
        <begin position="41"/>
        <end position="75"/>
    </location>
</feature>
<evidence type="ECO:0000256" key="1">
    <source>
        <dbReference type="ARBA" id="ARBA00004123"/>
    </source>
</evidence>
<evidence type="ECO:0000256" key="5">
    <source>
        <dbReference type="ARBA" id="ARBA00023204"/>
    </source>
</evidence>
<reference evidence="10" key="1">
    <citation type="submission" date="2024-04" db="EMBL/GenBank/DDBJ databases">
        <title>Salinicola lusitanus LLJ914,a marine bacterium isolated from the Okinawa Trough.</title>
        <authorList>
            <person name="Li J."/>
        </authorList>
    </citation>
    <scope>NUCLEOTIDE SEQUENCE [LARGE SCALE GENOMIC DNA]</scope>
</reference>
<evidence type="ECO:0000256" key="3">
    <source>
        <dbReference type="ARBA" id="ARBA00022723"/>
    </source>
</evidence>
<feature type="region of interest" description="Disordered" evidence="7">
    <location>
        <begin position="74"/>
        <end position="133"/>
    </location>
</feature>
<evidence type="ECO:0000256" key="6">
    <source>
        <dbReference type="ARBA" id="ARBA00023242"/>
    </source>
</evidence>
<evidence type="ECO:0000256" key="4">
    <source>
        <dbReference type="ARBA" id="ARBA00022763"/>
    </source>
</evidence>
<keyword evidence="2" id="KW-0808">Transferase</keyword>
<dbReference type="GO" id="GO:0046872">
    <property type="term" value="F:metal ion binding"/>
    <property type="evidence" value="ECO:0007669"/>
    <property type="project" value="UniProtKB-KW"/>
</dbReference>
<accession>A0AAW0NPC5</accession>
<keyword evidence="10" id="KW-1185">Reference proteome</keyword>
<dbReference type="Pfam" id="PF18439">
    <property type="entry name" value="zf_UBZ"/>
    <property type="match status" value="1"/>
</dbReference>
<evidence type="ECO:0000313" key="9">
    <source>
        <dbReference type="EMBL" id="KAK7901857.1"/>
    </source>
</evidence>
<evidence type="ECO:0000313" key="10">
    <source>
        <dbReference type="Proteomes" id="UP001460270"/>
    </source>
</evidence>
<dbReference type="GO" id="GO:0005634">
    <property type="term" value="C:nucleus"/>
    <property type="evidence" value="ECO:0007669"/>
    <property type="project" value="UniProtKB-SubCell"/>
</dbReference>
<proteinExistence type="predicted"/>
<dbReference type="PROSITE" id="PS51907">
    <property type="entry name" value="ZF_UBZ3"/>
    <property type="match status" value="1"/>
</dbReference>
<keyword evidence="4" id="KW-0227">DNA damage</keyword>
<gene>
    <name evidence="9" type="ORF">WMY93_018626</name>
</gene>